<organism evidence="1 2">
    <name type="scientific">Plantibacter cousiniae</name>
    <name type="common">nom. nud.</name>
    <dbReference type="NCBI Taxonomy" id="199709"/>
    <lineage>
        <taxon>Bacteria</taxon>
        <taxon>Bacillati</taxon>
        <taxon>Actinomycetota</taxon>
        <taxon>Actinomycetes</taxon>
        <taxon>Micrococcales</taxon>
        <taxon>Microbacteriaceae</taxon>
        <taxon>Plantibacter</taxon>
    </lineage>
</organism>
<dbReference type="Pfam" id="PF13704">
    <property type="entry name" value="Glyco_tranf_2_4"/>
    <property type="match status" value="1"/>
</dbReference>
<name>A0ABY1LRX4_9MICO</name>
<protein>
    <submittedName>
        <fullName evidence="1">Glycosyl transferase family 2</fullName>
    </submittedName>
</protein>
<dbReference type="EMBL" id="FUZO01000003">
    <property type="protein sequence ID" value="SKC74437.1"/>
    <property type="molecule type" value="Genomic_DNA"/>
</dbReference>
<keyword evidence="1" id="KW-0808">Transferase</keyword>
<evidence type="ECO:0000313" key="1">
    <source>
        <dbReference type="EMBL" id="SKC74437.1"/>
    </source>
</evidence>
<keyword evidence="2" id="KW-1185">Reference proteome</keyword>
<reference evidence="1 2" key="1">
    <citation type="submission" date="2017-02" db="EMBL/GenBank/DDBJ databases">
        <authorList>
            <person name="Varghese N."/>
            <person name="Submissions S."/>
        </authorList>
    </citation>
    <scope>NUCLEOTIDE SEQUENCE [LARGE SCALE GENOMIC DNA]</scope>
    <source>
        <strain evidence="1 2">VKM Ac-1787</strain>
    </source>
</reference>
<evidence type="ECO:0000313" key="2">
    <source>
        <dbReference type="Proteomes" id="UP000190827"/>
    </source>
</evidence>
<dbReference type="RefSeq" id="WP_244175680.1">
    <property type="nucleotide sequence ID" value="NZ_FUZO01000003.1"/>
</dbReference>
<dbReference type="CDD" id="cd00761">
    <property type="entry name" value="Glyco_tranf_GTA_type"/>
    <property type="match status" value="1"/>
</dbReference>
<accession>A0ABY1LRX4</accession>
<dbReference type="SUPFAM" id="SSF53448">
    <property type="entry name" value="Nucleotide-diphospho-sugar transferases"/>
    <property type="match status" value="1"/>
</dbReference>
<dbReference type="InterPro" id="IPR029044">
    <property type="entry name" value="Nucleotide-diphossugar_trans"/>
</dbReference>
<comment type="caution">
    <text evidence="1">The sequence shown here is derived from an EMBL/GenBank/DDBJ whole genome shotgun (WGS) entry which is preliminary data.</text>
</comment>
<dbReference type="Gene3D" id="3.90.550.10">
    <property type="entry name" value="Spore Coat Polysaccharide Biosynthesis Protein SpsA, Chain A"/>
    <property type="match status" value="1"/>
</dbReference>
<dbReference type="GO" id="GO:0016740">
    <property type="term" value="F:transferase activity"/>
    <property type="evidence" value="ECO:0007669"/>
    <property type="project" value="UniProtKB-KW"/>
</dbReference>
<proteinExistence type="predicted"/>
<sequence>MKLAMTIMVRDEADIIAAMLDHHEAQGVDTFIVTDNGSVDGTTEILERYAAEGRIDLRHDPVHRKQQAPVVTQMARDAYTRYGADWVINADADEFFLPVDRTKTLHEVFEQIPKTYLSFLVPVVNLTGAPAKDGTGFDRLVYRDARTQDQLELAGVRAHPTPDAVHIGSPDIDVIQGNHFVSLASQGSPPPELAIEVLHLPWRSWKQYKNKVEISGRAYESNPELTPSPNHHGMRDYARLKAGALLPYYFMRHPTPEELEQGAVDGTLVRDDVLADALTAPVPDADFDKATRKAQLAFSEALRYDRVQRAKRIASGFEDRLEAAAEREADLAARLALVEGEAAALRSRRVVRATDRLARLVRRR</sequence>
<dbReference type="Proteomes" id="UP000190827">
    <property type="component" value="Unassembled WGS sequence"/>
</dbReference>
<gene>
    <name evidence="1" type="ORF">SAMN06295973_3657</name>
</gene>